<dbReference type="PANTHER" id="PTHR10984">
    <property type="entry name" value="ENDOPLASMIC RETICULUM-GOLGI INTERMEDIATE COMPARTMENT PROTEIN"/>
    <property type="match status" value="1"/>
</dbReference>
<dbReference type="EMBL" id="HBUF01324437">
    <property type="protein sequence ID" value="CAG6695620.1"/>
    <property type="molecule type" value="Transcribed_RNA"/>
</dbReference>
<keyword evidence="6" id="KW-0472">Membrane</keyword>
<dbReference type="PANTHER" id="PTHR10984:SF25">
    <property type="entry name" value="ENDOPLASMIC RETICULUM-GOLGI INTERMEDIATE COMPARTMENT PROTEIN 3"/>
    <property type="match status" value="1"/>
</dbReference>
<sequence length="394" mass="44503">MVLSEKLKGLDAFTKPYEDFHEKTVYGGAVTIVCWLFISFLICKDVCDYFEVSKTEELFVDSSRGSKLPIHLDMVIPRISCDYLALDAVDSSGEQHLHVEHNIYKRRLDLEGKPIQEPQKEVVNAVKKKKVTTENGTTTTELEDPNKCGSCYGAETEMRKCCNNCNEVKEAYRYKKWALPELDTIAQCKNEYSTEKLKNTFTEGCQIYGYLEVNRVSGSFHIAPGLSYSINHVHVHDIQPYTSSAFNTTHHIRHLSFGIKLQDDDERRKPLDGTVSKAEEGASMFNYYIKIIPTIYERLDGSKLFSNQFSVTKHSKTVNAFGGGGDGGMPGIFFSYELSPLMVKITEKSKSFGHLWTKIMCNISGTYVTFMLLDALIHSVIKKLTKVEIGGGKR</sequence>
<dbReference type="EMBL" id="HBUF01565857">
    <property type="protein sequence ID" value="CAG6764479.1"/>
    <property type="molecule type" value="Transcribed_RNA"/>
</dbReference>
<dbReference type="Pfam" id="PF07970">
    <property type="entry name" value="COPIIcoated_ERV"/>
    <property type="match status" value="1"/>
</dbReference>
<evidence type="ECO:0000256" key="3">
    <source>
        <dbReference type="ARBA" id="ARBA00005648"/>
    </source>
</evidence>
<dbReference type="InterPro" id="IPR012936">
    <property type="entry name" value="Erv_C"/>
</dbReference>
<dbReference type="EMBL" id="HBUF01565861">
    <property type="protein sequence ID" value="CAG6764483.1"/>
    <property type="molecule type" value="Transcribed_RNA"/>
</dbReference>
<dbReference type="GO" id="GO:0006888">
    <property type="term" value="P:endoplasmic reticulum to Golgi vesicle-mediated transport"/>
    <property type="evidence" value="ECO:0007669"/>
    <property type="project" value="TreeGrafter"/>
</dbReference>
<dbReference type="GO" id="GO:0000139">
    <property type="term" value="C:Golgi membrane"/>
    <property type="evidence" value="ECO:0007669"/>
    <property type="project" value="TreeGrafter"/>
</dbReference>
<dbReference type="EMBL" id="HBUF01341886">
    <property type="protein sequence ID" value="CAG6704709.1"/>
    <property type="molecule type" value="Transcribed_RNA"/>
</dbReference>
<feature type="domain" description="Endoplasmic reticulum vesicle transporter C-terminal" evidence="8">
    <location>
        <begin position="151"/>
        <end position="374"/>
    </location>
</feature>
<evidence type="ECO:0000256" key="1">
    <source>
        <dbReference type="ARBA" id="ARBA00004257"/>
    </source>
</evidence>
<organism evidence="10">
    <name type="scientific">Cacopsylla melanoneura</name>
    <dbReference type="NCBI Taxonomy" id="428564"/>
    <lineage>
        <taxon>Eukaryota</taxon>
        <taxon>Metazoa</taxon>
        <taxon>Ecdysozoa</taxon>
        <taxon>Arthropoda</taxon>
        <taxon>Hexapoda</taxon>
        <taxon>Insecta</taxon>
        <taxon>Pterygota</taxon>
        <taxon>Neoptera</taxon>
        <taxon>Paraneoptera</taxon>
        <taxon>Hemiptera</taxon>
        <taxon>Sternorrhyncha</taxon>
        <taxon>Psylloidea</taxon>
        <taxon>Psyllidae</taxon>
        <taxon>Psyllinae</taxon>
        <taxon>Cacopsylla</taxon>
    </lineage>
</organism>
<evidence type="ECO:0000256" key="2">
    <source>
        <dbReference type="ARBA" id="ARBA00004457"/>
    </source>
</evidence>
<dbReference type="EMBL" id="HBUF01324438">
    <property type="protein sequence ID" value="CAG6695621.1"/>
    <property type="molecule type" value="Transcribed_RNA"/>
</dbReference>
<evidence type="ECO:0000313" key="10">
    <source>
        <dbReference type="EMBL" id="CAG6607919.1"/>
    </source>
</evidence>
<dbReference type="EMBL" id="HBUF01565858">
    <property type="protein sequence ID" value="CAG6764480.1"/>
    <property type="molecule type" value="Transcribed_RNA"/>
</dbReference>
<dbReference type="GO" id="GO:0005789">
    <property type="term" value="C:endoplasmic reticulum membrane"/>
    <property type="evidence" value="ECO:0007669"/>
    <property type="project" value="TreeGrafter"/>
</dbReference>
<comment type="similarity">
    <text evidence="3">Belongs to the ERGIC family.</text>
</comment>
<keyword evidence="4" id="KW-0812">Transmembrane</keyword>
<evidence type="ECO:0000259" key="8">
    <source>
        <dbReference type="Pfam" id="PF07970"/>
    </source>
</evidence>
<feature type="domain" description="Endoplasmic reticulum vesicle transporter N-terminal" evidence="9">
    <location>
        <begin position="7"/>
        <end position="96"/>
    </location>
</feature>
<evidence type="ECO:0000256" key="4">
    <source>
        <dbReference type="ARBA" id="ARBA00022692"/>
    </source>
</evidence>
<dbReference type="EMBL" id="HBUF01009499">
    <property type="protein sequence ID" value="CAG6607918.1"/>
    <property type="molecule type" value="Transcribed_RNA"/>
</dbReference>
<dbReference type="AlphaFoldDB" id="A0A8D8LC07"/>
<reference evidence="10" key="1">
    <citation type="submission" date="2021-05" db="EMBL/GenBank/DDBJ databases">
        <authorList>
            <person name="Alioto T."/>
            <person name="Alioto T."/>
            <person name="Gomez Garrido J."/>
        </authorList>
    </citation>
    <scope>NUCLEOTIDE SEQUENCE</scope>
</reference>
<comment type="subcellular location">
    <subcellularLocation>
        <location evidence="2">Endoplasmic reticulum-Golgi intermediate compartment membrane</location>
        <topology evidence="2">Multi-pass membrane protein</topology>
    </subcellularLocation>
    <subcellularLocation>
        <location evidence="1">Golgi apparatus</location>
        <location evidence="1">cis-Golgi network membrane</location>
        <topology evidence="1">Multi-pass membrane protein</topology>
    </subcellularLocation>
</comment>
<dbReference type="Pfam" id="PF13850">
    <property type="entry name" value="ERGIC_N"/>
    <property type="match status" value="1"/>
</dbReference>
<dbReference type="EMBL" id="HBUF01324439">
    <property type="protein sequence ID" value="CAG6695622.1"/>
    <property type="molecule type" value="Transcribed_RNA"/>
</dbReference>
<dbReference type="GO" id="GO:0033116">
    <property type="term" value="C:endoplasmic reticulum-Golgi intermediate compartment membrane"/>
    <property type="evidence" value="ECO:0007669"/>
    <property type="project" value="UniProtKB-SubCell"/>
</dbReference>
<dbReference type="EMBL" id="HBUF01341887">
    <property type="protein sequence ID" value="CAG6704711.1"/>
    <property type="molecule type" value="Transcribed_RNA"/>
</dbReference>
<dbReference type="InterPro" id="IPR045888">
    <property type="entry name" value="Erv"/>
</dbReference>
<dbReference type="GO" id="GO:0030134">
    <property type="term" value="C:COPII-coated ER to Golgi transport vesicle"/>
    <property type="evidence" value="ECO:0007669"/>
    <property type="project" value="TreeGrafter"/>
</dbReference>
<dbReference type="EMBL" id="HBUF01565862">
    <property type="protein sequence ID" value="CAG6764484.1"/>
    <property type="molecule type" value="Transcribed_RNA"/>
</dbReference>
<proteinExistence type="inferred from homology"/>
<name>A0A8D8LC07_9HEMI</name>
<evidence type="ECO:0000259" key="9">
    <source>
        <dbReference type="Pfam" id="PF13850"/>
    </source>
</evidence>
<keyword evidence="5" id="KW-1133">Transmembrane helix</keyword>
<dbReference type="EMBL" id="HBUF01565859">
    <property type="protein sequence ID" value="CAG6764481.1"/>
    <property type="molecule type" value="Transcribed_RNA"/>
</dbReference>
<dbReference type="EMBL" id="HBUF01565863">
    <property type="protein sequence ID" value="CAG6764485.1"/>
    <property type="molecule type" value="Transcribed_RNA"/>
</dbReference>
<evidence type="ECO:0000256" key="5">
    <source>
        <dbReference type="ARBA" id="ARBA00022989"/>
    </source>
</evidence>
<evidence type="ECO:0000256" key="6">
    <source>
        <dbReference type="ARBA" id="ARBA00023136"/>
    </source>
</evidence>
<evidence type="ECO:0000256" key="7">
    <source>
        <dbReference type="ARBA" id="ARBA00040493"/>
    </source>
</evidence>
<dbReference type="InterPro" id="IPR039542">
    <property type="entry name" value="Erv_N"/>
</dbReference>
<accession>A0A8D8LC07</accession>
<protein>
    <recommendedName>
        <fullName evidence="7">Endoplasmic reticulum-Golgi intermediate compartment protein 3</fullName>
    </recommendedName>
</protein>
<dbReference type="EMBL" id="HBUF01009500">
    <property type="protein sequence ID" value="CAG6607919.1"/>
    <property type="molecule type" value="Transcribed_RNA"/>
</dbReference>
<dbReference type="EMBL" id="HBUF01565860">
    <property type="protein sequence ID" value="CAG6764482.1"/>
    <property type="molecule type" value="Transcribed_RNA"/>
</dbReference>
<dbReference type="GO" id="GO:0006890">
    <property type="term" value="P:retrograde vesicle-mediated transport, Golgi to endoplasmic reticulum"/>
    <property type="evidence" value="ECO:0007669"/>
    <property type="project" value="TreeGrafter"/>
</dbReference>